<gene>
    <name evidence="1" type="ORF">S03H2_28980</name>
</gene>
<name>X1GRC5_9ZZZZ</name>
<proteinExistence type="predicted"/>
<evidence type="ECO:0000313" key="1">
    <source>
        <dbReference type="EMBL" id="GAH60436.1"/>
    </source>
</evidence>
<protein>
    <submittedName>
        <fullName evidence="1">Uncharacterized protein</fullName>
    </submittedName>
</protein>
<accession>X1GRC5</accession>
<dbReference type="EMBL" id="BARU01017474">
    <property type="protein sequence ID" value="GAH60436.1"/>
    <property type="molecule type" value="Genomic_DNA"/>
</dbReference>
<comment type="caution">
    <text evidence="1">The sequence shown here is derived from an EMBL/GenBank/DDBJ whole genome shotgun (WGS) entry which is preliminary data.</text>
</comment>
<sequence length="187" mass="21116">MKHKIYCIFILTIMLLGSVITTVVPAKEHSIHEIENNDLAVAILKNPESSLEDGINGTIISTNGPVGSLFTIADINFIDGDPIKILFIELMLETIPYFLRPYISINLNDVAFSIKYTRNIPQLPWIKRFSYETEIDEDGNVSTYTEKHTLIVTGFTGTFGYYHKKPILLYPAYFTFVGSCDEVIVLT</sequence>
<dbReference type="AlphaFoldDB" id="X1GRC5"/>
<organism evidence="1">
    <name type="scientific">marine sediment metagenome</name>
    <dbReference type="NCBI Taxonomy" id="412755"/>
    <lineage>
        <taxon>unclassified sequences</taxon>
        <taxon>metagenomes</taxon>
        <taxon>ecological metagenomes</taxon>
    </lineage>
</organism>
<reference evidence="1" key="1">
    <citation type="journal article" date="2014" name="Front. Microbiol.">
        <title>High frequency of phylogenetically diverse reductive dehalogenase-homologous genes in deep subseafloor sedimentary metagenomes.</title>
        <authorList>
            <person name="Kawai M."/>
            <person name="Futagami T."/>
            <person name="Toyoda A."/>
            <person name="Takaki Y."/>
            <person name="Nishi S."/>
            <person name="Hori S."/>
            <person name="Arai W."/>
            <person name="Tsubouchi T."/>
            <person name="Morono Y."/>
            <person name="Uchiyama I."/>
            <person name="Ito T."/>
            <person name="Fujiyama A."/>
            <person name="Inagaki F."/>
            <person name="Takami H."/>
        </authorList>
    </citation>
    <scope>NUCLEOTIDE SEQUENCE</scope>
    <source>
        <strain evidence="1">Expedition CK06-06</strain>
    </source>
</reference>